<dbReference type="Proteomes" id="UP001140949">
    <property type="component" value="Unassembled WGS sequence"/>
</dbReference>
<dbReference type="AlphaFoldDB" id="A0AAX6FNI8"/>
<evidence type="ECO:0000313" key="7">
    <source>
        <dbReference type="Proteomes" id="UP001140949"/>
    </source>
</evidence>
<comment type="pathway">
    <text evidence="2">Protein modification; protein ubiquitination.</text>
</comment>
<accession>A0AAX6FNI8</accession>
<evidence type="ECO:0000256" key="1">
    <source>
        <dbReference type="ARBA" id="ARBA00002668"/>
    </source>
</evidence>
<evidence type="ECO:0000259" key="5">
    <source>
        <dbReference type="SMART" id="SM00875"/>
    </source>
</evidence>
<evidence type="ECO:0000256" key="4">
    <source>
        <dbReference type="SAM" id="MobiDB-lite"/>
    </source>
</evidence>
<dbReference type="Pfam" id="PF21536">
    <property type="entry name" value="BTB_KLHL33"/>
    <property type="match status" value="1"/>
</dbReference>
<organism evidence="6 7">
    <name type="scientific">Iris pallida</name>
    <name type="common">Sweet iris</name>
    <dbReference type="NCBI Taxonomy" id="29817"/>
    <lineage>
        <taxon>Eukaryota</taxon>
        <taxon>Viridiplantae</taxon>
        <taxon>Streptophyta</taxon>
        <taxon>Embryophyta</taxon>
        <taxon>Tracheophyta</taxon>
        <taxon>Spermatophyta</taxon>
        <taxon>Magnoliopsida</taxon>
        <taxon>Liliopsida</taxon>
        <taxon>Asparagales</taxon>
        <taxon>Iridaceae</taxon>
        <taxon>Iridoideae</taxon>
        <taxon>Irideae</taxon>
        <taxon>Iris</taxon>
    </lineage>
</organism>
<dbReference type="Gene3D" id="3.30.710.10">
    <property type="entry name" value="Potassium Channel Kv1.1, Chain A"/>
    <property type="match status" value="1"/>
</dbReference>
<evidence type="ECO:0000256" key="3">
    <source>
        <dbReference type="ARBA" id="ARBA00022786"/>
    </source>
</evidence>
<dbReference type="InterPro" id="IPR011705">
    <property type="entry name" value="BACK"/>
</dbReference>
<comment type="caution">
    <text evidence="6">The sequence shown here is derived from an EMBL/GenBank/DDBJ whole genome shotgun (WGS) entry which is preliminary data.</text>
</comment>
<dbReference type="CDD" id="cd18186">
    <property type="entry name" value="BTB_POZ_ZBTB_KLHL-like"/>
    <property type="match status" value="1"/>
</dbReference>
<dbReference type="GO" id="GO:0010114">
    <property type="term" value="P:response to red light"/>
    <property type="evidence" value="ECO:0007669"/>
    <property type="project" value="TreeGrafter"/>
</dbReference>
<dbReference type="InterPro" id="IPR011333">
    <property type="entry name" value="SKP1/BTB/POZ_sf"/>
</dbReference>
<feature type="domain" description="BACK" evidence="5">
    <location>
        <begin position="257"/>
        <end position="359"/>
    </location>
</feature>
<proteinExistence type="predicted"/>
<dbReference type="SUPFAM" id="SSF49599">
    <property type="entry name" value="TRAF domain-like"/>
    <property type="match status" value="1"/>
</dbReference>
<dbReference type="EMBL" id="JANAVB010027596">
    <property type="protein sequence ID" value="KAJ6817902.1"/>
    <property type="molecule type" value="Genomic_DNA"/>
</dbReference>
<keyword evidence="3" id="KW-0833">Ubl conjugation pathway</keyword>
<dbReference type="GO" id="GO:0005634">
    <property type="term" value="C:nucleus"/>
    <property type="evidence" value="ECO:0007669"/>
    <property type="project" value="TreeGrafter"/>
</dbReference>
<feature type="compositionally biased region" description="Basic and acidic residues" evidence="4">
    <location>
        <begin position="1"/>
        <end position="11"/>
    </location>
</feature>
<dbReference type="Pfam" id="PF07707">
    <property type="entry name" value="BACK"/>
    <property type="match status" value="1"/>
</dbReference>
<dbReference type="FunFam" id="1.25.40.420:FF:000008">
    <property type="entry name" value="BTB/POZ domain-containing protein POB1"/>
    <property type="match status" value="1"/>
</dbReference>
<gene>
    <name evidence="6" type="ORF">M6B38_409755</name>
</gene>
<protein>
    <submittedName>
        <fullName evidence="6">BTB/POZ domain-containing protein-like isoform X1</fullName>
    </submittedName>
</protein>
<reference evidence="6" key="1">
    <citation type="journal article" date="2023" name="GigaByte">
        <title>Genome assembly of the bearded iris, Iris pallida Lam.</title>
        <authorList>
            <person name="Bruccoleri R.E."/>
            <person name="Oakeley E.J."/>
            <person name="Faust A.M.E."/>
            <person name="Altorfer M."/>
            <person name="Dessus-Babus S."/>
            <person name="Burckhardt D."/>
            <person name="Oertli M."/>
            <person name="Naumann U."/>
            <person name="Petersen F."/>
            <person name="Wong J."/>
        </authorList>
    </citation>
    <scope>NUCLEOTIDE SEQUENCE</scope>
    <source>
        <strain evidence="6">GSM-AAB239-AS_SAM_17_03QT</strain>
    </source>
</reference>
<name>A0AAX6FNI8_IRIPA</name>
<dbReference type="InterPro" id="IPR045890">
    <property type="entry name" value="POB1-like"/>
</dbReference>
<evidence type="ECO:0000313" key="6">
    <source>
        <dbReference type="EMBL" id="KAJ6817902.1"/>
    </source>
</evidence>
<evidence type="ECO:0000256" key="2">
    <source>
        <dbReference type="ARBA" id="ARBA00004906"/>
    </source>
</evidence>
<feature type="region of interest" description="Disordered" evidence="4">
    <location>
        <begin position="1"/>
        <end position="35"/>
    </location>
</feature>
<comment type="function">
    <text evidence="1">May act as a substrate-specific adapter of an E3 ubiquitin-protein ligase complex (CUL3-RBX1-BTB) which mediates the ubiquitination and subsequent proteasomal degradation of target proteins.</text>
</comment>
<dbReference type="Gene3D" id="1.25.40.420">
    <property type="match status" value="1"/>
</dbReference>
<dbReference type="PANTHER" id="PTHR46336">
    <property type="entry name" value="OS02G0260700 PROTEIN"/>
    <property type="match status" value="1"/>
</dbReference>
<dbReference type="PANTHER" id="PTHR46336:SF3">
    <property type="entry name" value="BTB_POZ DOMAIN-CONTAINING PROTEIN POB1"/>
    <property type="match status" value="1"/>
</dbReference>
<dbReference type="SUPFAM" id="SSF54695">
    <property type="entry name" value="POZ domain"/>
    <property type="match status" value="1"/>
</dbReference>
<sequence>MRTDEPDLFDHHTHRRHKEEAMEPGFSQSNTGGGGGCRRSNNFEFAFNSMNFSDRVLKLEIIAEGVAEAKSYAEGCCSSIADWARHRKRRREEIKKEHAAEFAVYNTDSIVNANPPDIDDGVANENPDGEAVAMIEESPSGDEPSGSSNFSWSMDCSPVLRVKQVYISSLFSNGMRESDQKHATLRISASEEAALMELLSFMYSGKLSSISAPLVLDVLMAADKFEVASCMRYCSQLLRSQSMTTESALLFLELPSSVSMALAVQPLTDAAKEFLANKYQDLSKSQDELTNLPLVGIEAILSSDILQVASEDAVYDFLLKWARARYGKVEERREILGSCLVRLVRFPYMTCRKLRKVLACNDLDNEIASKAVLEALFFKAETPHRQRALASEESSASRRFVERAYKYQPVKVVEFELPHPQCIVYLDLKREECANLFPSGRVYSQAFHLGGQGFFLSAHCNVDQQSQLHCFGLFLGMQEKGSVAFTVDYEFAARTRPAGDFVSKYKGYYTFTGGKAVGYRNLFAIPWAAFLAEDSLYFINGILHLRAELTIKQPQQH</sequence>
<reference evidence="6" key="2">
    <citation type="submission" date="2023-04" db="EMBL/GenBank/DDBJ databases">
        <authorList>
            <person name="Bruccoleri R.E."/>
            <person name="Oakeley E.J."/>
            <person name="Faust A.-M."/>
            <person name="Dessus-Babus S."/>
            <person name="Altorfer M."/>
            <person name="Burckhardt D."/>
            <person name="Oertli M."/>
            <person name="Naumann U."/>
            <person name="Petersen F."/>
            <person name="Wong J."/>
        </authorList>
    </citation>
    <scope>NUCLEOTIDE SEQUENCE</scope>
    <source>
        <strain evidence="6">GSM-AAB239-AS_SAM_17_03QT</strain>
        <tissue evidence="6">Leaf</tissue>
    </source>
</reference>
<dbReference type="SMART" id="SM00875">
    <property type="entry name" value="BACK"/>
    <property type="match status" value="1"/>
</dbReference>
<keyword evidence="7" id="KW-1185">Reference proteome</keyword>